<evidence type="ECO:0000313" key="2">
    <source>
        <dbReference type="Proteomes" id="UP000886998"/>
    </source>
</evidence>
<dbReference type="Proteomes" id="UP000886998">
    <property type="component" value="Unassembled WGS sequence"/>
</dbReference>
<reference evidence="1" key="1">
    <citation type="submission" date="2020-08" db="EMBL/GenBank/DDBJ databases">
        <title>Multicomponent nature underlies the extraordinary mechanical properties of spider dragline silk.</title>
        <authorList>
            <person name="Kono N."/>
            <person name="Nakamura H."/>
            <person name="Mori M."/>
            <person name="Yoshida Y."/>
            <person name="Ohtoshi R."/>
            <person name="Malay A.D."/>
            <person name="Moran D.A.P."/>
            <person name="Tomita M."/>
            <person name="Numata K."/>
            <person name="Arakawa K."/>
        </authorList>
    </citation>
    <scope>NUCLEOTIDE SEQUENCE</scope>
</reference>
<dbReference type="AlphaFoldDB" id="A0A8X6YCT8"/>
<accession>A0A8X6YCT8</accession>
<comment type="caution">
    <text evidence="1">The sequence shown here is derived from an EMBL/GenBank/DDBJ whole genome shotgun (WGS) entry which is preliminary data.</text>
</comment>
<dbReference type="EMBL" id="BMAV01017431">
    <property type="protein sequence ID" value="GFY69069.1"/>
    <property type="molecule type" value="Genomic_DNA"/>
</dbReference>
<protein>
    <submittedName>
        <fullName evidence="1">Uncharacterized protein</fullName>
    </submittedName>
</protein>
<evidence type="ECO:0000313" key="1">
    <source>
        <dbReference type="EMBL" id="GFY69069.1"/>
    </source>
</evidence>
<keyword evidence="2" id="KW-1185">Reference proteome</keyword>
<sequence>METPTDDQRPSVCSLRARMSSFTQAIGTLVAPQQGKSVDAACLGVNVMCAFYVFSAVDTRLKGCQDKTGLISKISSGRVCRCVYIIGSIWDGDSRDDHSDHQYVHFAQGCAQVSSRAISTRLRISPQQGILKKSVPSRSWINMGWRPPQRRPATISMFTLRKMSSFTQLVYTKRIKDNKAAADAASPGVNALCAFYVFSAVDTRLKGCRDKTD</sequence>
<gene>
    <name evidence="1" type="ORF">TNIN_197331</name>
</gene>
<name>A0A8X6YCT8_9ARAC</name>
<proteinExistence type="predicted"/>
<organism evidence="1 2">
    <name type="scientific">Trichonephila inaurata madagascariensis</name>
    <dbReference type="NCBI Taxonomy" id="2747483"/>
    <lineage>
        <taxon>Eukaryota</taxon>
        <taxon>Metazoa</taxon>
        <taxon>Ecdysozoa</taxon>
        <taxon>Arthropoda</taxon>
        <taxon>Chelicerata</taxon>
        <taxon>Arachnida</taxon>
        <taxon>Araneae</taxon>
        <taxon>Araneomorphae</taxon>
        <taxon>Entelegynae</taxon>
        <taxon>Araneoidea</taxon>
        <taxon>Nephilidae</taxon>
        <taxon>Trichonephila</taxon>
        <taxon>Trichonephila inaurata</taxon>
    </lineage>
</organism>